<proteinExistence type="predicted"/>
<comment type="caution">
    <text evidence="1">The sequence shown here is derived from an EMBL/GenBank/DDBJ whole genome shotgun (WGS) entry which is preliminary data.</text>
</comment>
<protein>
    <submittedName>
        <fullName evidence="1">Ester cyclase</fullName>
    </submittedName>
</protein>
<dbReference type="EMBL" id="JBHSDJ010000127">
    <property type="protein sequence ID" value="MFC4248770.1"/>
    <property type="molecule type" value="Genomic_DNA"/>
</dbReference>
<dbReference type="SUPFAM" id="SSF54427">
    <property type="entry name" value="NTF2-like"/>
    <property type="match status" value="1"/>
</dbReference>
<dbReference type="Pfam" id="PF07366">
    <property type="entry name" value="SnoaL"/>
    <property type="match status" value="1"/>
</dbReference>
<dbReference type="InterPro" id="IPR009959">
    <property type="entry name" value="Cyclase_SnoaL-like"/>
</dbReference>
<dbReference type="Gene3D" id="3.10.450.50">
    <property type="match status" value="1"/>
</dbReference>
<name>A0ABD5P384_9EURY</name>
<gene>
    <name evidence="1" type="ORF">ACFOZ7_17880</name>
</gene>
<dbReference type="InterPro" id="IPR032710">
    <property type="entry name" value="NTF2-like_dom_sf"/>
</dbReference>
<accession>A0ABD5P384</accession>
<sequence length="140" mass="15397">MTDTTTRSDGAELAQRLIEEVWSKGQLEVIDEIVSEDYVDYFAGEPNVRGREGLKEYVTETRESFPDFGKDIEGLVVNGDSVALRFTATGTHEGEYGGIEPTGKEISFAGSIFFHIDDGEITATYESADMLGLMEQLDAV</sequence>
<dbReference type="RefSeq" id="WP_246976296.1">
    <property type="nucleotide sequence ID" value="NZ_CP095398.1"/>
</dbReference>
<dbReference type="AlphaFoldDB" id="A0ABD5P384"/>
<evidence type="ECO:0000313" key="2">
    <source>
        <dbReference type="Proteomes" id="UP001595821"/>
    </source>
</evidence>
<reference evidence="1 2" key="1">
    <citation type="journal article" date="2014" name="Int. J. Syst. Evol. Microbiol.">
        <title>Complete genome sequence of Corynebacterium casei LMG S-19264T (=DSM 44701T), isolated from a smear-ripened cheese.</title>
        <authorList>
            <consortium name="US DOE Joint Genome Institute (JGI-PGF)"/>
            <person name="Walter F."/>
            <person name="Albersmeier A."/>
            <person name="Kalinowski J."/>
            <person name="Ruckert C."/>
        </authorList>
    </citation>
    <scope>NUCLEOTIDE SEQUENCE [LARGE SCALE GENOMIC DNA]</scope>
    <source>
        <strain evidence="1 2">IBRC-M 10912</strain>
    </source>
</reference>
<organism evidence="1 2">
    <name type="scientific">Natribaculum luteum</name>
    <dbReference type="NCBI Taxonomy" id="1586232"/>
    <lineage>
        <taxon>Archaea</taxon>
        <taxon>Methanobacteriati</taxon>
        <taxon>Methanobacteriota</taxon>
        <taxon>Stenosarchaea group</taxon>
        <taxon>Halobacteria</taxon>
        <taxon>Halobacteriales</taxon>
        <taxon>Natrialbaceae</taxon>
        <taxon>Natribaculum</taxon>
    </lineage>
</organism>
<dbReference type="GeneID" id="71856020"/>
<dbReference type="PANTHER" id="PTHR38436">
    <property type="entry name" value="POLYKETIDE CYCLASE SNOAL-LIKE DOMAIN"/>
    <property type="match status" value="1"/>
</dbReference>
<dbReference type="Proteomes" id="UP001595821">
    <property type="component" value="Unassembled WGS sequence"/>
</dbReference>
<evidence type="ECO:0000313" key="1">
    <source>
        <dbReference type="EMBL" id="MFC4248770.1"/>
    </source>
</evidence>
<dbReference type="PANTHER" id="PTHR38436:SF1">
    <property type="entry name" value="ESTER CYCLASE"/>
    <property type="match status" value="1"/>
</dbReference>